<evidence type="ECO:0000313" key="5">
    <source>
        <dbReference type="Proteomes" id="UP000651452"/>
    </source>
</evidence>
<dbReference type="EMBL" id="RZGK01000021">
    <property type="protein sequence ID" value="KAF9691452.1"/>
    <property type="molecule type" value="Genomic_DNA"/>
</dbReference>
<dbReference type="SUPFAM" id="SSF51735">
    <property type="entry name" value="NAD(P)-binding Rossmann-fold domains"/>
    <property type="match status" value="1"/>
</dbReference>
<dbReference type="AlphaFoldDB" id="A0A8H7IVM6"/>
<evidence type="ECO:0000313" key="4">
    <source>
        <dbReference type="EMBL" id="KAF9691452.1"/>
    </source>
</evidence>
<protein>
    <submittedName>
        <fullName evidence="4">Uncharacterized protein</fullName>
    </submittedName>
</protein>
<evidence type="ECO:0000256" key="2">
    <source>
        <dbReference type="ARBA" id="ARBA00023002"/>
    </source>
</evidence>
<dbReference type="OrthoDB" id="1933717at2759"/>
<name>A0A8H7IVM6_9PLEO</name>
<proteinExistence type="inferred from homology"/>
<dbReference type="InterPro" id="IPR002347">
    <property type="entry name" value="SDR_fam"/>
</dbReference>
<reference evidence="4" key="2">
    <citation type="submission" date="2020-09" db="EMBL/GenBank/DDBJ databases">
        <title>Reference genome assembly for Australian Ascochyta lentis isolate Al4.</title>
        <authorList>
            <person name="Lee R.C."/>
            <person name="Farfan-Caceres L.M."/>
            <person name="Debler J.W."/>
            <person name="Williams A.H."/>
            <person name="Henares B.M."/>
        </authorList>
    </citation>
    <scope>NUCLEOTIDE SEQUENCE</scope>
    <source>
        <strain evidence="4">Al4</strain>
    </source>
</reference>
<dbReference type="PRINTS" id="PR00080">
    <property type="entry name" value="SDRFAMILY"/>
</dbReference>
<gene>
    <name evidence="4" type="ORF">EKO04_010873</name>
</gene>
<dbReference type="Gene3D" id="3.40.50.720">
    <property type="entry name" value="NAD(P)-binding Rossmann-like Domain"/>
    <property type="match status" value="1"/>
</dbReference>
<evidence type="ECO:0000256" key="3">
    <source>
        <dbReference type="RuleBase" id="RU000363"/>
    </source>
</evidence>
<evidence type="ECO:0000256" key="1">
    <source>
        <dbReference type="ARBA" id="ARBA00006484"/>
    </source>
</evidence>
<dbReference type="PANTHER" id="PTHR42901">
    <property type="entry name" value="ALCOHOL DEHYDROGENASE"/>
    <property type="match status" value="1"/>
</dbReference>
<dbReference type="Pfam" id="PF00106">
    <property type="entry name" value="adh_short"/>
    <property type="match status" value="1"/>
</dbReference>
<dbReference type="PRINTS" id="PR00081">
    <property type="entry name" value="GDHRDH"/>
</dbReference>
<sequence>MTNLPPPESGYGFVGFDNLRNDIYPAISAKETPALHQPGKVVLITGASRGIGRAMALQYAYAGVAAIILCARTTVQLDEVESSIKTINDEIRVHKHSVDVSSDSAVSALAAEVQGKETRLDVLINNAGHSAPWVPLHESEPAKWWRTMEVNVKGPYLLAQAFLPLLLKTAEKTGNVDIINISSIGALLVNELASTYSISKLAVSRLTEHLDVGYAAKGVNAVSVHPGGVETTLSKRELDILKPFMIDTEDLCGGFAVWVTAEPRKWLGGRYASATWDVDVLDKMKDDIVSGDKLKVKLVV</sequence>
<dbReference type="PANTHER" id="PTHR42901:SF1">
    <property type="entry name" value="ALCOHOL DEHYDROGENASE"/>
    <property type="match status" value="1"/>
</dbReference>
<dbReference type="GO" id="GO:0016491">
    <property type="term" value="F:oxidoreductase activity"/>
    <property type="evidence" value="ECO:0007669"/>
    <property type="project" value="UniProtKB-KW"/>
</dbReference>
<comment type="similarity">
    <text evidence="1 3">Belongs to the short-chain dehydrogenases/reductases (SDR) family.</text>
</comment>
<dbReference type="CDD" id="cd05233">
    <property type="entry name" value="SDR_c"/>
    <property type="match status" value="1"/>
</dbReference>
<comment type="caution">
    <text evidence="4">The sequence shown here is derived from an EMBL/GenBank/DDBJ whole genome shotgun (WGS) entry which is preliminary data.</text>
</comment>
<keyword evidence="5" id="KW-1185">Reference proteome</keyword>
<dbReference type="Proteomes" id="UP000651452">
    <property type="component" value="Unassembled WGS sequence"/>
</dbReference>
<accession>A0A8H7IVM6</accession>
<dbReference type="InterPro" id="IPR036291">
    <property type="entry name" value="NAD(P)-bd_dom_sf"/>
</dbReference>
<organism evidence="4 5">
    <name type="scientific">Ascochyta lentis</name>
    <dbReference type="NCBI Taxonomy" id="205686"/>
    <lineage>
        <taxon>Eukaryota</taxon>
        <taxon>Fungi</taxon>
        <taxon>Dikarya</taxon>
        <taxon>Ascomycota</taxon>
        <taxon>Pezizomycotina</taxon>
        <taxon>Dothideomycetes</taxon>
        <taxon>Pleosporomycetidae</taxon>
        <taxon>Pleosporales</taxon>
        <taxon>Pleosporineae</taxon>
        <taxon>Didymellaceae</taxon>
        <taxon>Ascochyta</taxon>
    </lineage>
</organism>
<keyword evidence="2" id="KW-0560">Oxidoreductase</keyword>
<reference evidence="4" key="1">
    <citation type="submission" date="2018-12" db="EMBL/GenBank/DDBJ databases">
        <authorList>
            <person name="Syme R.A."/>
            <person name="Farfan-Caceres L."/>
            <person name="Lichtenzveig J."/>
        </authorList>
    </citation>
    <scope>NUCLEOTIDE SEQUENCE</scope>
    <source>
        <strain evidence="4">Al4</strain>
    </source>
</reference>